<dbReference type="Pfam" id="PF02811">
    <property type="entry name" value="PHP"/>
    <property type="match status" value="1"/>
</dbReference>
<feature type="domain" description="Polymerase/histidinol phosphatase N-terminal" evidence="11">
    <location>
        <begin position="4"/>
        <end position="71"/>
    </location>
</feature>
<dbReference type="InterPro" id="IPR004013">
    <property type="entry name" value="PHP_dom"/>
</dbReference>
<dbReference type="EC" id="2.7.7.7" evidence="3"/>
<accession>A0ABV6NBA3</accession>
<reference evidence="12 13" key="1">
    <citation type="submission" date="2024-09" db="EMBL/GenBank/DDBJ databases">
        <authorList>
            <person name="Sun Q."/>
            <person name="Mori K."/>
        </authorList>
    </citation>
    <scope>NUCLEOTIDE SEQUENCE [LARGE SCALE GENOMIC DNA]</scope>
    <source>
        <strain evidence="12 13">NCAIM B.02301</strain>
    </source>
</reference>
<evidence type="ECO:0000256" key="10">
    <source>
        <dbReference type="ARBA" id="ARBA00049244"/>
    </source>
</evidence>
<evidence type="ECO:0000256" key="5">
    <source>
        <dbReference type="ARBA" id="ARBA00022679"/>
    </source>
</evidence>
<dbReference type="InterPro" id="IPR004805">
    <property type="entry name" value="DnaE2/DnaE/PolC"/>
</dbReference>
<dbReference type="InterPro" id="IPR041931">
    <property type="entry name" value="DNA_pol3_alpha_thumb_dom"/>
</dbReference>
<dbReference type="Proteomes" id="UP001589833">
    <property type="component" value="Unassembled WGS sequence"/>
</dbReference>
<dbReference type="PANTHER" id="PTHR32294">
    <property type="entry name" value="DNA POLYMERASE III SUBUNIT ALPHA"/>
    <property type="match status" value="1"/>
</dbReference>
<evidence type="ECO:0000256" key="9">
    <source>
        <dbReference type="ARBA" id="ARBA00025611"/>
    </source>
</evidence>
<comment type="function">
    <text evidence="9">DNA polymerase III is a complex, multichain enzyme responsible for most of the replicative synthesis in bacteria. This DNA polymerase also exhibits 3' to 5' exonuclease activity. The alpha chain is the DNA polymerase.</text>
</comment>
<dbReference type="NCBIfam" id="TIGR00594">
    <property type="entry name" value="polc"/>
    <property type="match status" value="1"/>
</dbReference>
<evidence type="ECO:0000313" key="13">
    <source>
        <dbReference type="Proteomes" id="UP001589833"/>
    </source>
</evidence>
<comment type="catalytic activity">
    <reaction evidence="10">
        <text>DNA(n) + a 2'-deoxyribonucleoside 5'-triphosphate = DNA(n+1) + diphosphate</text>
        <dbReference type="Rhea" id="RHEA:22508"/>
        <dbReference type="Rhea" id="RHEA-COMP:17339"/>
        <dbReference type="Rhea" id="RHEA-COMP:17340"/>
        <dbReference type="ChEBI" id="CHEBI:33019"/>
        <dbReference type="ChEBI" id="CHEBI:61560"/>
        <dbReference type="ChEBI" id="CHEBI:173112"/>
        <dbReference type="EC" id="2.7.7.7"/>
    </reaction>
</comment>
<dbReference type="SMART" id="SM00481">
    <property type="entry name" value="POLIIIAc"/>
    <property type="match status" value="1"/>
</dbReference>
<dbReference type="CDD" id="cd04485">
    <property type="entry name" value="DnaE_OBF"/>
    <property type="match status" value="1"/>
</dbReference>
<sequence length="1121" mass="126946">MEIVLSHVYSEYSLLSSTNRIEPLVKRAKELGYKALALSDRHVMYGAVPFYEACLKHQIKPIFGLELTIEQDSKGHSSESALIRVYAKNQNGYTNLLKLSTIIGHKPDKKSYLTRDEVVPYLDDLMVVVPFTNGPLSSFLFQNREEQASVWLKTWLGTMEGSDCYLELQASSKMDKEMHQSIKWLSEKTGVHLLASQPCFYLEKKDAKAYQVVRSIKENVKIEDYPLERKEAFFYLQSPKEMQDLFKGEEVALKATQFFASKCSVHLELDKPQLPKYPNEVNQSSNEFLRTLCLEGCSIRYENISTEVLERLEKELAVIERMGFSDYFLIVWDFMKYAREQGILTGPGRGSAAGSLVAYVLQITNVDPLHYDLLFERFLNHERVSMPDIDIDFPDHRRDEIITYVQKKYGRAHVAQIITFGTLAARAVIRDVGKVLGADSYVIEQLIKQIPSAPGMTLAKALADSETLQELVQQSEDVHEMWKIALELEGLPRHSSTHAAGVVISSEPLTKVMALQAGQSMISLTQATMDIVEKLGLLKFDFLGLRNLTLLENITKLIEQQSGTKINLSDVPFDDEKTFQLLGKGETTGVFQLESPGMRQALKQLKPSEFEDIVAVNALYRPGPMKYIPTYVKGKHENAPISVAHPDLIPILTRTYGVIIYQEQIMEIASTMAGFSLAEADILRRAIGKKKKQELDQQREAFIKGANLKGYSRQVAEEVYELIERFADYGFNRSHAVAYSMISYYLAYLKVNYPLAFYTALLSGVWNQHDKLAHHIRECKDAGYEVLPPSVSKSQILFSIEDQGIRFGLLPIAHVGLQAARQIVQEGRKEAFTDLFSFAVRVDQKNVNKKALENLIKAGAMDEFEEDRATLLYAVEEAVRFASEVNSFQNETEGLFTLDLQPPNYRQVEPLLPQEKLDFEKEVLGFYLSGHPIEEWKGKLQDVGRLTVDEALTKQGTVRVAGLITHVKKIKTKKGEGMAFSAITDESGECELIIFPRTWSKHEQVFDEGRLVLVEGRFDQTKERLQLIVDKAAPVDSLGVKKELDALYLRITAEQGKPEILTKVKSLLLEEKGAIPVILYYERTQQTIHLSQDYYVSSSFDFLNGMKKLLGDENVVLKATI</sequence>
<proteinExistence type="inferred from homology"/>
<evidence type="ECO:0000313" key="12">
    <source>
        <dbReference type="EMBL" id="MFC0557919.1"/>
    </source>
</evidence>
<dbReference type="InterPro" id="IPR040982">
    <property type="entry name" value="DNA_pol3_finger"/>
</dbReference>
<dbReference type="PANTHER" id="PTHR32294:SF0">
    <property type="entry name" value="DNA POLYMERASE III SUBUNIT ALPHA"/>
    <property type="match status" value="1"/>
</dbReference>
<comment type="similarity">
    <text evidence="2">Belongs to the DNA polymerase type-C family. DnaE subfamily.</text>
</comment>
<evidence type="ECO:0000256" key="6">
    <source>
        <dbReference type="ARBA" id="ARBA00022695"/>
    </source>
</evidence>
<dbReference type="RefSeq" id="WP_273843485.1">
    <property type="nucleotide sequence ID" value="NZ_JAQQWT010000006.1"/>
</dbReference>
<dbReference type="InterPro" id="IPR016195">
    <property type="entry name" value="Pol/histidinol_Pase-like"/>
</dbReference>
<name>A0ABV6NBA3_9BACI</name>
<dbReference type="Pfam" id="PF14579">
    <property type="entry name" value="HHH_6"/>
    <property type="match status" value="1"/>
</dbReference>
<keyword evidence="8" id="KW-0239">DNA-directed DNA polymerase</keyword>
<dbReference type="Pfam" id="PF17657">
    <property type="entry name" value="DNA_pol3_finger"/>
    <property type="match status" value="1"/>
</dbReference>
<keyword evidence="7" id="KW-0235">DNA replication</keyword>
<dbReference type="NCBIfam" id="NF004226">
    <property type="entry name" value="PRK05673.1"/>
    <property type="match status" value="1"/>
</dbReference>
<dbReference type="EMBL" id="JBHLTR010000003">
    <property type="protein sequence ID" value="MFC0557919.1"/>
    <property type="molecule type" value="Genomic_DNA"/>
</dbReference>
<dbReference type="Pfam" id="PF07733">
    <property type="entry name" value="DNA_pol3_alpha"/>
    <property type="match status" value="1"/>
</dbReference>
<evidence type="ECO:0000256" key="3">
    <source>
        <dbReference type="ARBA" id="ARBA00012417"/>
    </source>
</evidence>
<dbReference type="Pfam" id="PF01336">
    <property type="entry name" value="tRNA_anti-codon"/>
    <property type="match status" value="1"/>
</dbReference>
<dbReference type="InterPro" id="IPR004365">
    <property type="entry name" value="NA-bd_OB_tRNA"/>
</dbReference>
<evidence type="ECO:0000256" key="8">
    <source>
        <dbReference type="ARBA" id="ARBA00022932"/>
    </source>
</evidence>
<keyword evidence="13" id="KW-1185">Reference proteome</keyword>
<comment type="subcellular location">
    <subcellularLocation>
        <location evidence="1">Cytoplasm</location>
    </subcellularLocation>
</comment>
<evidence type="ECO:0000259" key="11">
    <source>
        <dbReference type="SMART" id="SM00481"/>
    </source>
</evidence>
<dbReference type="InterPro" id="IPR011708">
    <property type="entry name" value="DNA_pol3_alpha_NTPase_dom"/>
</dbReference>
<comment type="caution">
    <text evidence="12">The sequence shown here is derived from an EMBL/GenBank/DDBJ whole genome shotgun (WGS) entry which is preliminary data.</text>
</comment>
<dbReference type="Gene3D" id="1.10.10.1600">
    <property type="entry name" value="Bacterial DNA polymerase III alpha subunit, thumb domain"/>
    <property type="match status" value="1"/>
</dbReference>
<dbReference type="InterPro" id="IPR029460">
    <property type="entry name" value="DNAPol_HHH"/>
</dbReference>
<evidence type="ECO:0000256" key="1">
    <source>
        <dbReference type="ARBA" id="ARBA00004496"/>
    </source>
</evidence>
<organism evidence="12 13">
    <name type="scientific">Halalkalibacter alkalisediminis</name>
    <dbReference type="NCBI Taxonomy" id="935616"/>
    <lineage>
        <taxon>Bacteria</taxon>
        <taxon>Bacillati</taxon>
        <taxon>Bacillota</taxon>
        <taxon>Bacilli</taxon>
        <taxon>Bacillales</taxon>
        <taxon>Bacillaceae</taxon>
        <taxon>Halalkalibacter</taxon>
    </lineage>
</organism>
<evidence type="ECO:0000256" key="7">
    <source>
        <dbReference type="ARBA" id="ARBA00022705"/>
    </source>
</evidence>
<protein>
    <recommendedName>
        <fullName evidence="4">DNA polymerase III subunit alpha</fullName>
        <ecNumber evidence="3">2.7.7.7</ecNumber>
    </recommendedName>
</protein>
<gene>
    <name evidence="12" type="primary">dnaE</name>
    <name evidence="12" type="ORF">ACFFH4_02475</name>
</gene>
<dbReference type="InterPro" id="IPR003141">
    <property type="entry name" value="Pol/His_phosphatase_N"/>
</dbReference>
<dbReference type="Gene3D" id="1.10.150.870">
    <property type="match status" value="1"/>
</dbReference>
<evidence type="ECO:0000256" key="2">
    <source>
        <dbReference type="ARBA" id="ARBA00009496"/>
    </source>
</evidence>
<keyword evidence="5 12" id="KW-0808">Transferase</keyword>
<keyword evidence="6 12" id="KW-0548">Nucleotidyltransferase</keyword>
<dbReference type="SUPFAM" id="SSF89550">
    <property type="entry name" value="PHP domain-like"/>
    <property type="match status" value="1"/>
</dbReference>
<evidence type="ECO:0000256" key="4">
    <source>
        <dbReference type="ARBA" id="ARBA00019114"/>
    </source>
</evidence>
<dbReference type="GO" id="GO:0003887">
    <property type="term" value="F:DNA-directed DNA polymerase activity"/>
    <property type="evidence" value="ECO:0007669"/>
    <property type="project" value="UniProtKB-EC"/>
</dbReference>
<dbReference type="Gene3D" id="3.20.20.140">
    <property type="entry name" value="Metal-dependent hydrolases"/>
    <property type="match status" value="1"/>
</dbReference>